<reference evidence="1 2" key="1">
    <citation type="journal article" date="2021" name="Front. Genet.">
        <title>Chromosome-Level Genome Assembly Reveals Significant Gene Expansion in the Toll and IMD Signaling Pathways of Dendrolimus kikuchii.</title>
        <authorList>
            <person name="Zhou J."/>
            <person name="Wu P."/>
            <person name="Xiong Z."/>
            <person name="Liu N."/>
            <person name="Zhao N."/>
            <person name="Ji M."/>
            <person name="Qiu Y."/>
            <person name="Yang B."/>
        </authorList>
    </citation>
    <scope>NUCLEOTIDE SEQUENCE [LARGE SCALE GENOMIC DNA]</scope>
    <source>
        <strain evidence="1">Ann1</strain>
    </source>
</reference>
<organism evidence="1 2">
    <name type="scientific">Dendrolimus kikuchii</name>
    <dbReference type="NCBI Taxonomy" id="765133"/>
    <lineage>
        <taxon>Eukaryota</taxon>
        <taxon>Metazoa</taxon>
        <taxon>Ecdysozoa</taxon>
        <taxon>Arthropoda</taxon>
        <taxon>Hexapoda</taxon>
        <taxon>Insecta</taxon>
        <taxon>Pterygota</taxon>
        <taxon>Neoptera</taxon>
        <taxon>Endopterygota</taxon>
        <taxon>Lepidoptera</taxon>
        <taxon>Glossata</taxon>
        <taxon>Ditrysia</taxon>
        <taxon>Bombycoidea</taxon>
        <taxon>Lasiocampidae</taxon>
        <taxon>Dendrolimus</taxon>
    </lineage>
</organism>
<evidence type="ECO:0000313" key="2">
    <source>
        <dbReference type="Proteomes" id="UP000824533"/>
    </source>
</evidence>
<evidence type="ECO:0000313" key="1">
    <source>
        <dbReference type="EMBL" id="KAJ0176330.1"/>
    </source>
</evidence>
<comment type="caution">
    <text evidence="1">The sequence shown here is derived from an EMBL/GenBank/DDBJ whole genome shotgun (WGS) entry which is preliminary data.</text>
</comment>
<proteinExistence type="predicted"/>
<accession>A0ACC1CXX9</accession>
<gene>
    <name evidence="1" type="ORF">K1T71_008504</name>
</gene>
<dbReference type="EMBL" id="CM034400">
    <property type="protein sequence ID" value="KAJ0176330.1"/>
    <property type="molecule type" value="Genomic_DNA"/>
</dbReference>
<sequence>MLFLQIIIVCFFFIAGDQQTGYVTNDYDGFSYKLMYQAKPWLEAKEVCALNGGKLAVPKSEEQFKFIQKLVRGMHYPSVTGTNFKLVVWLGINNLEDYRVWRNIDGEDIMQGFHQWTTENNGNGFSDDPREPHCAVLDAVNPGLRDFWCHRPQPYICERQP</sequence>
<keyword evidence="2" id="KW-1185">Reference proteome</keyword>
<dbReference type="Proteomes" id="UP000824533">
    <property type="component" value="Linkage Group LG14"/>
</dbReference>
<name>A0ACC1CXX9_9NEOP</name>
<protein>
    <submittedName>
        <fullName evidence="1">Uncharacterized protein</fullName>
    </submittedName>
</protein>